<dbReference type="GO" id="GO:0051087">
    <property type="term" value="F:protein-folding chaperone binding"/>
    <property type="evidence" value="ECO:0007669"/>
    <property type="project" value="TreeGrafter"/>
</dbReference>
<dbReference type="InterPro" id="IPR039544">
    <property type="entry name" value="Tim44-like"/>
</dbReference>
<gene>
    <name evidence="7" type="ORF">HYPDE_39673</name>
</gene>
<keyword evidence="8" id="KW-1185">Reference proteome</keyword>
<dbReference type="AlphaFoldDB" id="N0B999"/>
<organism evidence="7 8">
    <name type="scientific">Hyphomicrobium denitrificans 1NES1</name>
    <dbReference type="NCBI Taxonomy" id="670307"/>
    <lineage>
        <taxon>Bacteria</taxon>
        <taxon>Pseudomonadati</taxon>
        <taxon>Pseudomonadota</taxon>
        <taxon>Alphaproteobacteria</taxon>
        <taxon>Hyphomicrobiales</taxon>
        <taxon>Hyphomicrobiaceae</taxon>
        <taxon>Hyphomicrobium</taxon>
    </lineage>
</organism>
<dbReference type="SUPFAM" id="SSF54427">
    <property type="entry name" value="NTF2-like"/>
    <property type="match status" value="1"/>
</dbReference>
<proteinExistence type="inferred from homology"/>
<comment type="similarity">
    <text evidence="2">Belongs to the Tim44 family.</text>
</comment>
<feature type="domain" description="Tim44-like" evidence="6">
    <location>
        <begin position="99"/>
        <end position="249"/>
    </location>
</feature>
<dbReference type="Pfam" id="PF04280">
    <property type="entry name" value="Tim44"/>
    <property type="match status" value="1"/>
</dbReference>
<reference evidence="7 8" key="1">
    <citation type="journal article" date="2013" name="Genome Announc.">
        <title>Genome sequences for three denitrifying bacterial strains isolated from a uranium- and nitrate-contaminated subsurface environment.</title>
        <authorList>
            <person name="Venkatramanan R."/>
            <person name="Prakash O."/>
            <person name="Woyke T."/>
            <person name="Chain P."/>
            <person name="Goodwin L.A."/>
            <person name="Watson D."/>
            <person name="Brooks S."/>
            <person name="Kostka J.E."/>
            <person name="Green S.J."/>
        </authorList>
    </citation>
    <scope>NUCLEOTIDE SEQUENCE [LARGE SCALE GENOMIC DNA]</scope>
    <source>
        <strain evidence="7 8">1NES1</strain>
    </source>
</reference>
<dbReference type="OrthoDB" id="9798618at2"/>
<dbReference type="NCBIfam" id="NF033779">
    <property type="entry name" value="Tim44_TimA_adap"/>
    <property type="match status" value="1"/>
</dbReference>
<name>N0B999_9HYPH</name>
<dbReference type="PANTHER" id="PTHR10721:SF1">
    <property type="entry name" value="MITOCHONDRIAL IMPORT INNER MEMBRANE TRANSLOCASE SUBUNIT TIM44"/>
    <property type="match status" value="1"/>
</dbReference>
<dbReference type="InterPro" id="IPR016985">
    <property type="entry name" value="UCP031890_Tim44-rel"/>
</dbReference>
<evidence type="ECO:0000313" key="8">
    <source>
        <dbReference type="Proteomes" id="UP000005952"/>
    </source>
</evidence>
<protein>
    <submittedName>
        <fullName evidence="7">Import inner membrane translocase subunit Tim44</fullName>
    </submittedName>
</protein>
<evidence type="ECO:0000256" key="1">
    <source>
        <dbReference type="ARBA" id="ARBA00004370"/>
    </source>
</evidence>
<dbReference type="EMBL" id="CP005587">
    <property type="protein sequence ID" value="AGK59603.1"/>
    <property type="molecule type" value="Genomic_DNA"/>
</dbReference>
<evidence type="ECO:0000259" key="6">
    <source>
        <dbReference type="SMART" id="SM00978"/>
    </source>
</evidence>
<dbReference type="InterPro" id="IPR032710">
    <property type="entry name" value="NTF2-like_dom_sf"/>
</dbReference>
<dbReference type="eggNOG" id="COG4395">
    <property type="taxonomic scope" value="Bacteria"/>
</dbReference>
<comment type="subcellular location">
    <subcellularLocation>
        <location evidence="1">Membrane</location>
    </subcellularLocation>
</comment>
<dbReference type="InterPro" id="IPR007379">
    <property type="entry name" value="Tim44-like_dom"/>
</dbReference>
<dbReference type="PIRSF" id="PIRSF031890">
    <property type="entry name" value="UCP031890_transporter_Tim44"/>
    <property type="match status" value="1"/>
</dbReference>
<evidence type="ECO:0000256" key="2">
    <source>
        <dbReference type="ARBA" id="ARBA00009597"/>
    </source>
</evidence>
<dbReference type="KEGG" id="hdt:HYPDE_39673"/>
<dbReference type="GO" id="GO:0030150">
    <property type="term" value="P:protein import into mitochondrial matrix"/>
    <property type="evidence" value="ECO:0007669"/>
    <property type="project" value="TreeGrafter"/>
</dbReference>
<accession>N0B999</accession>
<keyword evidence="3" id="KW-0809">Transit peptide</keyword>
<dbReference type="PANTHER" id="PTHR10721">
    <property type="entry name" value="MITOCHONDRIAL IMPORT INNER MEMBRANE TRANSLOCASE SUBUNIT TIM44"/>
    <property type="match status" value="1"/>
</dbReference>
<feature type="region of interest" description="Disordered" evidence="5">
    <location>
        <begin position="44"/>
        <end position="90"/>
    </location>
</feature>
<evidence type="ECO:0000313" key="7">
    <source>
        <dbReference type="EMBL" id="AGK59603.1"/>
    </source>
</evidence>
<dbReference type="GO" id="GO:0016020">
    <property type="term" value="C:membrane"/>
    <property type="evidence" value="ECO:0007669"/>
    <property type="project" value="UniProtKB-SubCell"/>
</dbReference>
<evidence type="ECO:0000256" key="3">
    <source>
        <dbReference type="ARBA" id="ARBA00022946"/>
    </source>
</evidence>
<dbReference type="Proteomes" id="UP000005952">
    <property type="component" value="Chromosome"/>
</dbReference>
<dbReference type="HOGENOM" id="CLU_086329_1_1_5"/>
<dbReference type="SMART" id="SM00978">
    <property type="entry name" value="Tim44"/>
    <property type="match status" value="1"/>
</dbReference>
<evidence type="ECO:0000256" key="4">
    <source>
        <dbReference type="ARBA" id="ARBA00023136"/>
    </source>
</evidence>
<dbReference type="STRING" id="670307.HYPDE_39673"/>
<evidence type="ECO:0000256" key="5">
    <source>
        <dbReference type="SAM" id="MobiDB-lite"/>
    </source>
</evidence>
<dbReference type="RefSeq" id="WP_015599618.1">
    <property type="nucleotide sequence ID" value="NC_021172.1"/>
</dbReference>
<keyword evidence="4" id="KW-0472">Membrane</keyword>
<dbReference type="Gene3D" id="3.10.450.240">
    <property type="match status" value="1"/>
</dbReference>
<sequence length="251" mass="27228">MSGQFDLITLIALIVAVAAIIKLRSVLGHRTDEDEQRVERLRAREREASQRAGADATSADVITLPRRDRDATPASPPAEAPGPSAETRIKAYPVSDPAVTTGLLEVAKLDTAFDPETFLTGAGRAYEMIVSAFAEGNRRMLKDLLSKDVYDGFSAAIADRESRGETLDQQFVGIKKSEIIDAEVKNGVAALTVRFISELISATRDKAGEIVSGDAQKIKDVTDIWIFSRDVSSAKTRSNPNWRLVATQAPN</sequence>